<dbReference type="EMBL" id="JANBPW010001124">
    <property type="protein sequence ID" value="KAJ1946011.1"/>
    <property type="molecule type" value="Genomic_DNA"/>
</dbReference>
<name>A0ACC1JCA2_9FUNG</name>
<protein>
    <submittedName>
        <fullName evidence="1">Uncharacterized protein</fullName>
    </submittedName>
</protein>
<accession>A0ACC1JCA2</accession>
<sequence length="305" mass="33097">MSTSAIKNIALVGGTGTTGAFFVEEFKKNGQDFQVTLITRKESEESTKAKFADTPQFTIRGIDYDDEADLVKAFTGQDAVLSILGLESVGSQQLALVKAADMAGVKFFIPSEFGSDFNVAAGESDIIFKPKKAVRQAIEESSLSHIYILTGMFSDFFVNPYYCWDLEGFSIEIPGDGSQKASFTSRADIAKYTVAILKRADEFANKTVRIAGHQLSFNDWVGIIESAAGKKLTVTYSSIEDIEAKVAADIKTTGGWHSLGDQLRLIIAKNLGRLDLGGNALDNSKFPSLEFSSVEAYVDSIISKD</sequence>
<dbReference type="Proteomes" id="UP001150603">
    <property type="component" value="Unassembled WGS sequence"/>
</dbReference>
<evidence type="ECO:0000313" key="2">
    <source>
        <dbReference type="Proteomes" id="UP001150603"/>
    </source>
</evidence>
<evidence type="ECO:0000313" key="1">
    <source>
        <dbReference type="EMBL" id="KAJ1946011.1"/>
    </source>
</evidence>
<keyword evidence="2" id="KW-1185">Reference proteome</keyword>
<organism evidence="1 2">
    <name type="scientific">Linderina macrospora</name>
    <dbReference type="NCBI Taxonomy" id="4868"/>
    <lineage>
        <taxon>Eukaryota</taxon>
        <taxon>Fungi</taxon>
        <taxon>Fungi incertae sedis</taxon>
        <taxon>Zoopagomycota</taxon>
        <taxon>Kickxellomycotina</taxon>
        <taxon>Kickxellomycetes</taxon>
        <taxon>Kickxellales</taxon>
        <taxon>Kickxellaceae</taxon>
        <taxon>Linderina</taxon>
    </lineage>
</organism>
<proteinExistence type="predicted"/>
<comment type="caution">
    <text evidence="1">The sequence shown here is derived from an EMBL/GenBank/DDBJ whole genome shotgun (WGS) entry which is preliminary data.</text>
</comment>
<gene>
    <name evidence="1" type="ORF">FBU59_002145</name>
</gene>
<reference evidence="1" key="1">
    <citation type="submission" date="2022-07" db="EMBL/GenBank/DDBJ databases">
        <title>Phylogenomic reconstructions and comparative analyses of Kickxellomycotina fungi.</title>
        <authorList>
            <person name="Reynolds N.K."/>
            <person name="Stajich J.E."/>
            <person name="Barry K."/>
            <person name="Grigoriev I.V."/>
            <person name="Crous P."/>
            <person name="Smith M.E."/>
        </authorList>
    </citation>
    <scope>NUCLEOTIDE SEQUENCE</scope>
    <source>
        <strain evidence="1">NRRL 5244</strain>
    </source>
</reference>